<dbReference type="PANTHER" id="PTHR11474:SF126">
    <property type="entry name" value="TYROSINASE-LIKE PROTEIN TYR-1-RELATED"/>
    <property type="match status" value="1"/>
</dbReference>
<proteinExistence type="predicted"/>
<evidence type="ECO:0000313" key="7">
    <source>
        <dbReference type="Proteomes" id="UP001145021"/>
    </source>
</evidence>
<dbReference type="SUPFAM" id="SSF48056">
    <property type="entry name" value="Di-copper centre-containing domain"/>
    <property type="match status" value="1"/>
</dbReference>
<gene>
    <name evidence="6" type="ORF">LPJ64_001109</name>
</gene>
<keyword evidence="4" id="KW-0732">Signal</keyword>
<organism evidence="6 7">
    <name type="scientific">Coemansia asiatica</name>
    <dbReference type="NCBI Taxonomy" id="1052880"/>
    <lineage>
        <taxon>Eukaryota</taxon>
        <taxon>Fungi</taxon>
        <taxon>Fungi incertae sedis</taxon>
        <taxon>Zoopagomycota</taxon>
        <taxon>Kickxellomycotina</taxon>
        <taxon>Kickxellomycetes</taxon>
        <taxon>Kickxellales</taxon>
        <taxon>Kickxellaceae</taxon>
        <taxon>Coemansia</taxon>
    </lineage>
</organism>
<dbReference type="PRINTS" id="PR00092">
    <property type="entry name" value="TYROSINASE"/>
</dbReference>
<evidence type="ECO:0000256" key="4">
    <source>
        <dbReference type="SAM" id="SignalP"/>
    </source>
</evidence>
<dbReference type="EMBL" id="JANBOH010000027">
    <property type="protein sequence ID" value="KAJ1647513.1"/>
    <property type="molecule type" value="Genomic_DNA"/>
</dbReference>
<name>A0A9W8CKX1_9FUNG</name>
<dbReference type="GO" id="GO:0046872">
    <property type="term" value="F:metal ion binding"/>
    <property type="evidence" value="ECO:0007669"/>
    <property type="project" value="UniProtKB-KW"/>
</dbReference>
<feature type="domain" description="Tyrosinase copper-binding" evidence="5">
    <location>
        <begin position="75"/>
        <end position="92"/>
    </location>
</feature>
<sequence length="439" mass="49235">MILSVFLVALLAASSPEIVSAQAPQRCTEIRIRRSAHSLTPSEWQRIHTVVDRLHSQGQFERFASSHQTVFNDVHGKSAFFPFHRRFVLEFENLGRRIDPQFTIPYWDTTRDYRDPASSPVLRNNTLGGNGQGANSCVMDGIQGSWDLGFPTRHCMQRRYSNGNNMKPWISPEVISSYIQSDKRLTTFREHIEFGIHGATHLGLGGDAATKYAPNDFFFHMHHANIDRLWWQWQNNQDAMFDYNGPGPRGEATLDDAIPQDRAVNFGSAPVRSVMVLGFNGVCYSYDSAPSPPARYPGVADTDDDSNGPARAVRGGEPLAPVPMLSGSSLVANRGLEVSRIRKALTKQAGLKDFFPQVAVLEPSRLETIMSASKHAMCGCMGSEQREDLAQHRRIEYPAPMTDDWIKMHGFDPERVQAVHREACRLIDLLNNSTYVSPY</sequence>
<dbReference type="InterPro" id="IPR050316">
    <property type="entry name" value="Tyrosinase/Hemocyanin"/>
</dbReference>
<evidence type="ECO:0000259" key="5">
    <source>
        <dbReference type="PROSITE" id="PS00497"/>
    </source>
</evidence>
<evidence type="ECO:0000313" key="6">
    <source>
        <dbReference type="EMBL" id="KAJ1647513.1"/>
    </source>
</evidence>
<dbReference type="InterPro" id="IPR002227">
    <property type="entry name" value="Tyrosinase_Cu-bd"/>
</dbReference>
<feature type="chain" id="PRO_5040874811" description="Tyrosinase copper-binding domain-containing protein" evidence="4">
    <location>
        <begin position="22"/>
        <end position="439"/>
    </location>
</feature>
<keyword evidence="1" id="KW-0479">Metal-binding</keyword>
<comment type="caution">
    <text evidence="6">The sequence shown here is derived from an EMBL/GenBank/DDBJ whole genome shotgun (WGS) entry which is preliminary data.</text>
</comment>
<dbReference type="PROSITE" id="PS00497">
    <property type="entry name" value="TYROSINASE_1"/>
    <property type="match status" value="1"/>
</dbReference>
<dbReference type="InterPro" id="IPR008922">
    <property type="entry name" value="Di-copper_centre_dom_sf"/>
</dbReference>
<keyword evidence="7" id="KW-1185">Reference proteome</keyword>
<dbReference type="Pfam" id="PF00264">
    <property type="entry name" value="Tyrosinase"/>
    <property type="match status" value="1"/>
</dbReference>
<accession>A0A9W8CKX1</accession>
<dbReference type="Gene3D" id="1.10.1280.10">
    <property type="entry name" value="Di-copper center containing domain from catechol oxidase"/>
    <property type="match status" value="1"/>
</dbReference>
<dbReference type="PANTHER" id="PTHR11474">
    <property type="entry name" value="TYROSINASE FAMILY MEMBER"/>
    <property type="match status" value="1"/>
</dbReference>
<feature type="signal peptide" evidence="4">
    <location>
        <begin position="1"/>
        <end position="21"/>
    </location>
</feature>
<dbReference type="AlphaFoldDB" id="A0A9W8CKX1"/>
<feature type="region of interest" description="Disordered" evidence="3">
    <location>
        <begin position="297"/>
        <end position="320"/>
    </location>
</feature>
<evidence type="ECO:0000256" key="1">
    <source>
        <dbReference type="ARBA" id="ARBA00022723"/>
    </source>
</evidence>
<protein>
    <recommendedName>
        <fullName evidence="5">Tyrosinase copper-binding domain-containing protein</fullName>
    </recommendedName>
</protein>
<reference evidence="6" key="1">
    <citation type="submission" date="2022-07" db="EMBL/GenBank/DDBJ databases">
        <title>Phylogenomic reconstructions and comparative analyses of Kickxellomycotina fungi.</title>
        <authorList>
            <person name="Reynolds N.K."/>
            <person name="Stajich J.E."/>
            <person name="Barry K."/>
            <person name="Grigoriev I.V."/>
            <person name="Crous P."/>
            <person name="Smith M.E."/>
        </authorList>
    </citation>
    <scope>NUCLEOTIDE SEQUENCE</scope>
    <source>
        <strain evidence="6">NBRC 105413</strain>
    </source>
</reference>
<evidence type="ECO:0000256" key="3">
    <source>
        <dbReference type="SAM" id="MobiDB-lite"/>
    </source>
</evidence>
<evidence type="ECO:0000256" key="2">
    <source>
        <dbReference type="ARBA" id="ARBA00023008"/>
    </source>
</evidence>
<keyword evidence="2" id="KW-0186">Copper</keyword>
<dbReference type="GO" id="GO:0016491">
    <property type="term" value="F:oxidoreductase activity"/>
    <property type="evidence" value="ECO:0007669"/>
    <property type="project" value="InterPro"/>
</dbReference>
<dbReference type="Proteomes" id="UP001145021">
    <property type="component" value="Unassembled WGS sequence"/>
</dbReference>